<reference evidence="1" key="1">
    <citation type="submission" date="2024-02" db="EMBL/GenBank/DDBJ databases">
        <authorList>
            <consortium name="ELIXIR-Norway"/>
            <consortium name="Elixir Norway"/>
        </authorList>
    </citation>
    <scope>NUCLEOTIDE SEQUENCE</scope>
</reference>
<sequence length="122" mass="13439">MAVKQLLPTRPDLRGGKRQFVGEEPIQLPEPRSEVRTQIGLHEFGCLSVPHQNNVPRAMLSDTAFLGLLTTLVSRKRLPAPQSDEAATDVVTKTYADALLNVIAVLLVNESGHPQRVDEYTV</sequence>
<organism evidence="1 2">
    <name type="scientific">Sphagnum troendelagicum</name>
    <dbReference type="NCBI Taxonomy" id="128251"/>
    <lineage>
        <taxon>Eukaryota</taxon>
        <taxon>Viridiplantae</taxon>
        <taxon>Streptophyta</taxon>
        <taxon>Embryophyta</taxon>
        <taxon>Bryophyta</taxon>
        <taxon>Sphagnophytina</taxon>
        <taxon>Sphagnopsida</taxon>
        <taxon>Sphagnales</taxon>
        <taxon>Sphagnaceae</taxon>
        <taxon>Sphagnum</taxon>
    </lineage>
</organism>
<dbReference type="Proteomes" id="UP001497512">
    <property type="component" value="Chromosome 3"/>
</dbReference>
<proteinExistence type="predicted"/>
<keyword evidence="2" id="KW-1185">Reference proteome</keyword>
<gene>
    <name evidence="1" type="ORF">CSSPTR1EN2_LOCUS15916</name>
</gene>
<evidence type="ECO:0000313" key="2">
    <source>
        <dbReference type="Proteomes" id="UP001497512"/>
    </source>
</evidence>
<name>A0ABP0UHG4_9BRYO</name>
<evidence type="ECO:0000313" key="1">
    <source>
        <dbReference type="EMBL" id="CAK9221358.1"/>
    </source>
</evidence>
<dbReference type="EMBL" id="OZ019895">
    <property type="protein sequence ID" value="CAK9221358.1"/>
    <property type="molecule type" value="Genomic_DNA"/>
</dbReference>
<accession>A0ABP0UHG4</accession>
<protein>
    <submittedName>
        <fullName evidence="1">Uncharacterized protein</fullName>
    </submittedName>
</protein>